<evidence type="ECO:0000313" key="2">
    <source>
        <dbReference type="Proteomes" id="UP000501879"/>
    </source>
</evidence>
<keyword evidence="2" id="KW-1185">Reference proteome</keyword>
<dbReference type="EMBL" id="MN876845">
    <property type="protein sequence ID" value="QJF12414.1"/>
    <property type="molecule type" value="Genomic_DNA"/>
</dbReference>
<dbReference type="InterPro" id="IPR027417">
    <property type="entry name" value="P-loop_NTPase"/>
</dbReference>
<dbReference type="SUPFAM" id="SSF52540">
    <property type="entry name" value="P-loop containing nucleoside triphosphate hydrolases"/>
    <property type="match status" value="1"/>
</dbReference>
<proteinExistence type="predicted"/>
<gene>
    <name evidence="1" type="ORF">PSV2_gp02</name>
</gene>
<name>A0A6M3VX25_9VIRU</name>
<dbReference type="Proteomes" id="UP000501879">
    <property type="component" value="Segment"/>
</dbReference>
<protein>
    <submittedName>
        <fullName evidence="1">ATPase domain-containing protein</fullName>
    </submittedName>
</protein>
<reference evidence="1 2" key="1">
    <citation type="journal article" date="2020" name="ISME J.">
        <title>New virus isolates from Italian hydrothermal environments underscore the biogeographic pattern in archaeal virus communities.</title>
        <authorList>
            <person name="Baquero D.P."/>
            <person name="Contursi P."/>
            <person name="Piochi M."/>
            <person name="Bartolucci S."/>
            <person name="Liu Y."/>
            <person name="Cvirkaite-Krupovic V."/>
            <person name="Prangishvili D."/>
            <person name="Krupovic M."/>
        </authorList>
    </citation>
    <scope>NUCLEOTIDE SEQUENCE [LARGE SCALE GENOMIC DNA]</scope>
    <source>
        <strain evidence="1">10</strain>
    </source>
</reference>
<accession>A0A6M3VX25</accession>
<organism evidence="1 2">
    <name type="scientific">Pyrobaculum spherical virus 2</name>
    <dbReference type="NCBI Taxonomy" id="2730632"/>
    <lineage>
        <taxon>Viruses</taxon>
        <taxon>Viruses incertae sedis</taxon>
        <taxon>Globuloviridae</taxon>
        <taxon>Alphaglobulovirus</taxon>
        <taxon>Alphaglobulovirus pozzuoliense</taxon>
    </lineage>
</organism>
<evidence type="ECO:0000313" key="1">
    <source>
        <dbReference type="EMBL" id="QJF12414.1"/>
    </source>
</evidence>
<sequence>MGSKKRREAAETEALTEATQLPVNDSFLSSLPSSVWLLKNCRLGYKSIECPYDIKIHVRWFEDYVAVSINGEKVKLTYEDFYSIVTGAEYTVKQLNWAHKLEVGDEVVTATPCWDRSGNRFFVIRYNNDTTDRKPIITKGDTIFMPGFNASLCPQYRYIRDATEEEFKKVNADLLKNMSHLPSDIRHAIYYAIIYGFAVPLSEQRPILGLWGPPGIGKTTILKLVAAFHNAYIVEGYSPASIRNLLTWQNVIADDVLESTSAENIPQLTDLILAYFNRHVTARVYTTSAFRRFYTRGSLWMAGANLLEIINYREGIPRRLRLYGLFKKVTPADINHIYKDIEYYMALSYIVVPKKIIALDVILGDVSTPTSLLLDTAMSIVGMYADAEQKFEETYETPHVESHIVSLLQRTIKQLRKAKAAPKYAKPPYLIVFSKASNIPKRISTKAIINEDTKVVDGKLVNVHKVSREAQTYTTEELVKIFRSLGLPLEIKDKAVVVEDTKLEEALQIACMRLQDMGETSPYCQ</sequence>